<keyword evidence="1" id="KW-0472">Membrane</keyword>
<dbReference type="AlphaFoldDB" id="A0A9D1X5S7"/>
<reference evidence="2" key="1">
    <citation type="journal article" date="2021" name="PeerJ">
        <title>Extensive microbial diversity within the chicken gut microbiome revealed by metagenomics and culture.</title>
        <authorList>
            <person name="Gilroy R."/>
            <person name="Ravi A."/>
            <person name="Getino M."/>
            <person name="Pursley I."/>
            <person name="Horton D.L."/>
            <person name="Alikhan N.F."/>
            <person name="Baker D."/>
            <person name="Gharbi K."/>
            <person name="Hall N."/>
            <person name="Watson M."/>
            <person name="Adriaenssens E.M."/>
            <person name="Foster-Nyarko E."/>
            <person name="Jarju S."/>
            <person name="Secka A."/>
            <person name="Antonio M."/>
            <person name="Oren A."/>
            <person name="Chaudhuri R.R."/>
            <person name="La Ragione R."/>
            <person name="Hildebrand F."/>
            <person name="Pallen M.J."/>
        </authorList>
    </citation>
    <scope>NUCLEOTIDE SEQUENCE</scope>
    <source>
        <strain evidence="2">ChiSxjej3B15-1167</strain>
    </source>
</reference>
<evidence type="ECO:0000313" key="2">
    <source>
        <dbReference type="EMBL" id="HIX73368.1"/>
    </source>
</evidence>
<accession>A0A9D1X5S7</accession>
<feature type="transmembrane region" description="Helical" evidence="1">
    <location>
        <begin position="48"/>
        <end position="71"/>
    </location>
</feature>
<sequence length="250" mass="28606">MTTTLQAERMKHRHRKFCLLPAVLLGFELLWSLWGLEPKKAGDAAQGYLSAFYMFPIIHCLIYPVFLAVLVNRLCDMEIKGDTLKLLFTLEQKKSFYNCKYLMAVKYIFITSIGSGLIIFLTGKMYRFTDRLEPHMLLQLILTTFLVSTVLLSIQQVLSLLSSNQILPLVVGLAGSFLSLFSMFFPPAAARLIIWGYYGIFGFVAMDWDRATRITDYYEVPFDWTGLLLFAVFSAVVYVICRAIALRKEV</sequence>
<keyword evidence="1" id="KW-1133">Transmembrane helix</keyword>
<feature type="transmembrane region" description="Helical" evidence="1">
    <location>
        <begin position="220"/>
        <end position="245"/>
    </location>
</feature>
<evidence type="ECO:0000256" key="1">
    <source>
        <dbReference type="SAM" id="Phobius"/>
    </source>
</evidence>
<dbReference type="Pfam" id="PF12730">
    <property type="entry name" value="ABC2_membrane_4"/>
    <property type="match status" value="1"/>
</dbReference>
<feature type="transmembrane region" description="Helical" evidence="1">
    <location>
        <begin position="135"/>
        <end position="154"/>
    </location>
</feature>
<dbReference type="Proteomes" id="UP000886805">
    <property type="component" value="Unassembled WGS sequence"/>
</dbReference>
<proteinExistence type="predicted"/>
<reference evidence="2" key="2">
    <citation type="submission" date="2021-04" db="EMBL/GenBank/DDBJ databases">
        <authorList>
            <person name="Gilroy R."/>
        </authorList>
    </citation>
    <scope>NUCLEOTIDE SEQUENCE</scope>
    <source>
        <strain evidence="2">ChiSxjej3B15-1167</strain>
    </source>
</reference>
<feature type="transmembrane region" description="Helical" evidence="1">
    <location>
        <begin position="17"/>
        <end position="36"/>
    </location>
</feature>
<protein>
    <submittedName>
        <fullName evidence="2">ABC transporter permease</fullName>
    </submittedName>
</protein>
<name>A0A9D1X5S7_9FIRM</name>
<gene>
    <name evidence="2" type="ORF">H9849_10135</name>
</gene>
<organism evidence="2 3">
    <name type="scientific">Candidatus Anaerobutyricum stercoripullorum</name>
    <dbReference type="NCBI Taxonomy" id="2838456"/>
    <lineage>
        <taxon>Bacteria</taxon>
        <taxon>Bacillati</taxon>
        <taxon>Bacillota</taxon>
        <taxon>Clostridia</taxon>
        <taxon>Lachnospirales</taxon>
        <taxon>Lachnospiraceae</taxon>
        <taxon>Anaerobutyricum</taxon>
    </lineage>
</organism>
<feature type="transmembrane region" description="Helical" evidence="1">
    <location>
        <begin position="101"/>
        <end position="123"/>
    </location>
</feature>
<feature type="transmembrane region" description="Helical" evidence="1">
    <location>
        <begin position="166"/>
        <end position="186"/>
    </location>
</feature>
<comment type="caution">
    <text evidence="2">The sequence shown here is derived from an EMBL/GenBank/DDBJ whole genome shotgun (WGS) entry which is preliminary data.</text>
</comment>
<dbReference type="EMBL" id="DXEQ01000309">
    <property type="protein sequence ID" value="HIX73368.1"/>
    <property type="molecule type" value="Genomic_DNA"/>
</dbReference>
<keyword evidence="1" id="KW-0812">Transmembrane</keyword>
<evidence type="ECO:0000313" key="3">
    <source>
        <dbReference type="Proteomes" id="UP000886805"/>
    </source>
</evidence>